<dbReference type="Proteomes" id="UP000308600">
    <property type="component" value="Unassembled WGS sequence"/>
</dbReference>
<protein>
    <submittedName>
        <fullName evidence="1">WD40 repeat-like protein</fullName>
    </submittedName>
</protein>
<accession>A0ACD3A4Q9</accession>
<gene>
    <name evidence="1" type="ORF">BDN72DRAFT_940497</name>
</gene>
<organism evidence="1 2">
    <name type="scientific">Pluteus cervinus</name>
    <dbReference type="NCBI Taxonomy" id="181527"/>
    <lineage>
        <taxon>Eukaryota</taxon>
        <taxon>Fungi</taxon>
        <taxon>Dikarya</taxon>
        <taxon>Basidiomycota</taxon>
        <taxon>Agaricomycotina</taxon>
        <taxon>Agaricomycetes</taxon>
        <taxon>Agaricomycetidae</taxon>
        <taxon>Agaricales</taxon>
        <taxon>Pluteineae</taxon>
        <taxon>Pluteaceae</taxon>
        <taxon>Pluteus</taxon>
    </lineage>
</organism>
<keyword evidence="2" id="KW-1185">Reference proteome</keyword>
<proteinExistence type="predicted"/>
<dbReference type="EMBL" id="ML208800">
    <property type="protein sequence ID" value="TFK60274.1"/>
    <property type="molecule type" value="Genomic_DNA"/>
</dbReference>
<evidence type="ECO:0000313" key="1">
    <source>
        <dbReference type="EMBL" id="TFK60274.1"/>
    </source>
</evidence>
<sequence length="1532" mass="172023">MDLNLTELNIGYLNIDTGPGATFNTNVMGQTMPKLTLSLTAIALKLQEGDDSSLQYAIQIFTGVHGKLGEKPTFESGLVQGQDGEVKWDINLTLPIEQILHLGFWTGTADAGPEPVGECGLSLLDIITCNPVHGVVNFQHLNKAIVVHLDKTTLQNILRQVVPQSAVVQALVETSKLAQTLSSSMVSDLIDQVQRDIHLQVLYSKQLFDLLVQLNSFNPILVSLQKIELQHVISDSGPTISNFFQDILCKLLDYSKMMVQAQIQKHFDDAPLFNKMQIVKAQLDNKLQNSYKEILEMLQHIAGRSESTCLKGTRTDVLKSLDKWAHSGQTSMLWLSGAAGTGKSTVAATFARMLPHNKLAGYHTCRRGSEKLESATLLVQNLCYQLAHAYKPLGAKVAQTVTHHFLLSREHSIPELFEKLFYEPLKRLEHSIQPNMNLVLIVDALDECGSIDNRVQILEGFNRLHTYCTWIKVFITSRPNEEIATAMQQDTVSNYVLTPEGSAPDVRLFMEYRLHEIPEISSEVPRLVEYTSGLFIWAQTACNYIMEKFNKVLAVKQIFDGHPTHHAPVNLYHLYGIVLQDAVGSDPDNIHAYKKVMTVVLLAAEAINETAILGLISKSDLEQITLKKFMAKLRAILYIGQDGKYYVLHPSFRDYAFLVENSKHFHIPLESHGVLFERALIILEEQLTFNICDLRTSYKLNAEISNLNEKIEKNISPALKYSAMYWIHHALHSNTINEDHQASIKQLCTSVKVLFWIEVLSLLKHVRKAALDIIKLKVLLRTNGELYKELEDISLFLSRFEYCISTSTPHLYISALAMVPEQSRMACHWNTFKNRVQVLNHQNQTWTSTQDPPRTICGHTRCISSLAISPDGKYIVSGSDDKTLGIWNAQTGQQVGQLIKCHADVVTCVSFSPDNTHIVSGSRDKTCRIWYAETGQQVGQTQVHADQVTSVWFLPDGRQIASLAGAKISIWDIQSGKHVKESWKGHQSLIWNVSFSCDSSYIISASLEDTIKLWDAHTGKQIGKGFKYYNVQQVLFLPDSMHIVIATSNAISIFDIHTHKQAQTLKQDGKVTSLSVSPDGGYIAFGMDEGNIRIWNIQTEQKATQLVNNYYDWFKFGSLIHKSSQGYTSITLSPDGRYIVSGSKDKSIRVWNIHSGQQVGQSLKGHKHGIHALSFSTDSTYIVSASYDGIRFWDLESGQQEKQLWKDYISCQMATSFSPDCRCIVTPGFRDLKMWGVLTGKQMCQPRSYSCVLIKCLSISPNGRFIASGSDDAIIRIWNANSNKQVGCLRGHRDAVMCLSFSHDGRYLVSGSRDETIRMWGVGSHRQVDKPLKGHTGDILSIACFPDGKHIVSASSDQTIRLWNTQTGQQVGQSLTGHRGTSMNIVVLSDGRHFVSISDQDDKIKLWCVATLIQPLHAPPMKSHFCKYYFSPDSLLSSISFPSLDIFSPLSCGFSSNNSFLQNGWFQVYDHTVLWIPDAYREKAFTWEILSIPVETVPGKLFLNWSKFVHGDQWHKIYTPLSEDLGADQLKT</sequence>
<reference evidence="1 2" key="1">
    <citation type="journal article" date="2019" name="Nat. Ecol. Evol.">
        <title>Megaphylogeny resolves global patterns of mushroom evolution.</title>
        <authorList>
            <person name="Varga T."/>
            <person name="Krizsan K."/>
            <person name="Foldi C."/>
            <person name="Dima B."/>
            <person name="Sanchez-Garcia M."/>
            <person name="Sanchez-Ramirez S."/>
            <person name="Szollosi G.J."/>
            <person name="Szarkandi J.G."/>
            <person name="Papp V."/>
            <person name="Albert L."/>
            <person name="Andreopoulos W."/>
            <person name="Angelini C."/>
            <person name="Antonin V."/>
            <person name="Barry K.W."/>
            <person name="Bougher N.L."/>
            <person name="Buchanan P."/>
            <person name="Buyck B."/>
            <person name="Bense V."/>
            <person name="Catcheside P."/>
            <person name="Chovatia M."/>
            <person name="Cooper J."/>
            <person name="Damon W."/>
            <person name="Desjardin D."/>
            <person name="Finy P."/>
            <person name="Geml J."/>
            <person name="Haridas S."/>
            <person name="Hughes K."/>
            <person name="Justo A."/>
            <person name="Karasinski D."/>
            <person name="Kautmanova I."/>
            <person name="Kiss B."/>
            <person name="Kocsube S."/>
            <person name="Kotiranta H."/>
            <person name="LaButti K.M."/>
            <person name="Lechner B.E."/>
            <person name="Liimatainen K."/>
            <person name="Lipzen A."/>
            <person name="Lukacs Z."/>
            <person name="Mihaltcheva S."/>
            <person name="Morgado L.N."/>
            <person name="Niskanen T."/>
            <person name="Noordeloos M.E."/>
            <person name="Ohm R.A."/>
            <person name="Ortiz-Santana B."/>
            <person name="Ovrebo C."/>
            <person name="Racz N."/>
            <person name="Riley R."/>
            <person name="Savchenko A."/>
            <person name="Shiryaev A."/>
            <person name="Soop K."/>
            <person name="Spirin V."/>
            <person name="Szebenyi C."/>
            <person name="Tomsovsky M."/>
            <person name="Tulloss R.E."/>
            <person name="Uehling J."/>
            <person name="Grigoriev I.V."/>
            <person name="Vagvolgyi C."/>
            <person name="Papp T."/>
            <person name="Martin F.M."/>
            <person name="Miettinen O."/>
            <person name="Hibbett D.S."/>
            <person name="Nagy L.G."/>
        </authorList>
    </citation>
    <scope>NUCLEOTIDE SEQUENCE [LARGE SCALE GENOMIC DNA]</scope>
    <source>
        <strain evidence="1 2">NL-1719</strain>
    </source>
</reference>
<name>A0ACD3A4Q9_9AGAR</name>
<evidence type="ECO:0000313" key="2">
    <source>
        <dbReference type="Proteomes" id="UP000308600"/>
    </source>
</evidence>